<dbReference type="SUPFAM" id="SSF143422">
    <property type="entry name" value="Transposase IS200-like"/>
    <property type="match status" value="1"/>
</dbReference>
<reference evidence="2 3" key="1">
    <citation type="submission" date="2018-08" db="EMBL/GenBank/DDBJ databases">
        <title>Mucilaginibacter sp. MYSH2.</title>
        <authorList>
            <person name="Seo T."/>
        </authorList>
    </citation>
    <scope>NUCLEOTIDE SEQUENCE [LARGE SCALE GENOMIC DNA]</scope>
    <source>
        <strain evidence="2 3">MYSH2</strain>
    </source>
</reference>
<dbReference type="RefSeq" id="WP_117392891.1">
    <property type="nucleotide sequence ID" value="NZ_QWDC01000003.1"/>
</dbReference>
<dbReference type="GO" id="GO:0006313">
    <property type="term" value="P:DNA transposition"/>
    <property type="evidence" value="ECO:0007669"/>
    <property type="project" value="InterPro"/>
</dbReference>
<dbReference type="GO" id="GO:0004803">
    <property type="term" value="F:transposase activity"/>
    <property type="evidence" value="ECO:0007669"/>
    <property type="project" value="InterPro"/>
</dbReference>
<dbReference type="AlphaFoldDB" id="A0A372NQN1"/>
<dbReference type="EMBL" id="QWDC01000003">
    <property type="protein sequence ID" value="RFZ90685.1"/>
    <property type="molecule type" value="Genomic_DNA"/>
</dbReference>
<dbReference type="SMART" id="SM01321">
    <property type="entry name" value="Y1_Tnp"/>
    <property type="match status" value="1"/>
</dbReference>
<dbReference type="PANTHER" id="PTHR36966">
    <property type="entry name" value="REP-ASSOCIATED TYROSINE TRANSPOSASE"/>
    <property type="match status" value="1"/>
</dbReference>
<organism evidence="2 3">
    <name type="scientific">Mucilaginibacter conchicola</name>
    <dbReference type="NCBI Taxonomy" id="2303333"/>
    <lineage>
        <taxon>Bacteria</taxon>
        <taxon>Pseudomonadati</taxon>
        <taxon>Bacteroidota</taxon>
        <taxon>Sphingobacteriia</taxon>
        <taxon>Sphingobacteriales</taxon>
        <taxon>Sphingobacteriaceae</taxon>
        <taxon>Mucilaginibacter</taxon>
    </lineage>
</organism>
<dbReference type="OrthoDB" id="9788881at2"/>
<dbReference type="InterPro" id="IPR002686">
    <property type="entry name" value="Transposase_17"/>
</dbReference>
<dbReference type="InterPro" id="IPR036515">
    <property type="entry name" value="Transposase_17_sf"/>
</dbReference>
<accession>A0A372NQN1</accession>
<feature type="domain" description="Transposase IS200-like" evidence="1">
    <location>
        <begin position="2"/>
        <end position="133"/>
    </location>
</feature>
<dbReference type="GO" id="GO:0043565">
    <property type="term" value="F:sequence-specific DNA binding"/>
    <property type="evidence" value="ECO:0007669"/>
    <property type="project" value="TreeGrafter"/>
</dbReference>
<proteinExistence type="predicted"/>
<evidence type="ECO:0000313" key="2">
    <source>
        <dbReference type="EMBL" id="RFZ90685.1"/>
    </source>
</evidence>
<evidence type="ECO:0000259" key="1">
    <source>
        <dbReference type="SMART" id="SM01321"/>
    </source>
</evidence>
<evidence type="ECO:0000313" key="3">
    <source>
        <dbReference type="Proteomes" id="UP000264217"/>
    </source>
</evidence>
<gene>
    <name evidence="2" type="ORF">D0C36_17125</name>
</gene>
<dbReference type="Gene3D" id="3.30.70.1290">
    <property type="entry name" value="Transposase IS200-like"/>
    <property type="match status" value="1"/>
</dbReference>
<dbReference type="PANTHER" id="PTHR36966:SF1">
    <property type="entry name" value="REP-ASSOCIATED TYROSINE TRANSPOSASE"/>
    <property type="match status" value="1"/>
</dbReference>
<comment type="caution">
    <text evidence="2">The sequence shown here is derived from an EMBL/GenBank/DDBJ whole genome shotgun (WGS) entry which is preliminary data.</text>
</comment>
<sequence>MELGEVYFYTVAIADWTSLLKTDQFKTIILESLAYLVNKQKLKVYGFVIMPNHIHIIWENIEINGKEMPYVSFMKFTGHKFLDILKEAENPILEQFKVKDNDRNHKFWQSDGMPKLISSRKMLEQKLDYIHLNPLQEHWNLVNDPNDYYFSSCSYYELEDRKFDWLTHYMDVF</sequence>
<name>A0A372NQN1_9SPHI</name>
<dbReference type="InterPro" id="IPR052715">
    <property type="entry name" value="RAYT_transposase"/>
</dbReference>
<protein>
    <submittedName>
        <fullName evidence="2">Transposase</fullName>
    </submittedName>
</protein>
<keyword evidence="3" id="KW-1185">Reference proteome</keyword>
<dbReference type="Proteomes" id="UP000264217">
    <property type="component" value="Unassembled WGS sequence"/>
</dbReference>